<gene>
    <name evidence="11" type="ORF">K7X08_026679</name>
</gene>
<comment type="caution">
    <text evidence="11">The sequence shown here is derived from an EMBL/GenBank/DDBJ whole genome shotgun (WGS) entry which is preliminary data.</text>
</comment>
<dbReference type="EMBL" id="JAJAGQ010000021">
    <property type="protein sequence ID" value="KAJ8531245.1"/>
    <property type="molecule type" value="Genomic_DNA"/>
</dbReference>
<organism evidence="11 12">
    <name type="scientific">Anisodus acutangulus</name>
    <dbReference type="NCBI Taxonomy" id="402998"/>
    <lineage>
        <taxon>Eukaryota</taxon>
        <taxon>Viridiplantae</taxon>
        <taxon>Streptophyta</taxon>
        <taxon>Embryophyta</taxon>
        <taxon>Tracheophyta</taxon>
        <taxon>Spermatophyta</taxon>
        <taxon>Magnoliopsida</taxon>
        <taxon>eudicotyledons</taxon>
        <taxon>Gunneridae</taxon>
        <taxon>Pentapetalae</taxon>
        <taxon>asterids</taxon>
        <taxon>lamiids</taxon>
        <taxon>Solanales</taxon>
        <taxon>Solanaceae</taxon>
        <taxon>Solanoideae</taxon>
        <taxon>Hyoscyameae</taxon>
        <taxon>Anisodus</taxon>
    </lineage>
</organism>
<comment type="function">
    <text evidence="9">Functions as an E3 ubiquitin ligase.</text>
</comment>
<dbReference type="InterPro" id="IPR011989">
    <property type="entry name" value="ARM-like"/>
</dbReference>
<keyword evidence="6 9" id="KW-0833">Ubl conjugation pathway</keyword>
<sequence length="621" mass="67998">MVRNRREELYVTVPSLFRCPISMDVMKSPVSLCTGVTYDRSSIQTWLSQGHNTCPATMQILPSTDFTPNLTLRRLINVWLHHQPPNSAVTPPSSAVTKSEFLEIVENLNGENRLSSLLKIVEFLKCSSENRRYFASLSDAIVNVVEVLVDCDVVEVCELVVAVLDLVVSENNNGVKEQLNKEIFRCDIDRKYLSKFLMILRKGKLSSKIQTARILEFIALDIDSQRKIVDEQGLLYELHVFISTETNRFAIEAGLSTLIAVSTTRPVRKELIRFGIVRTIGKILTVSETARSVVEKSLKLLETVATCTEGRSTIGKSEECLLAIVTRLMKSSRAATEHGVTVLWSVCCLARDEAAREVVGKVNGLTKVLLVMQSDCSAGVRQMCGELEPETILNISTSYRLQPSKGASEIYSGTIDATVKTFQSKGILGFYSGVSAVIIGSTASSAVYFGTCEFGKSILSKFPQYPSVLIPPTAGAMGNIVSSAIMVAKELITQRMQAGAKGVNENLVKDGILGLYAGYSATLLRNLPAGVLSYSSFEYLKDVVLSNMKKERLEPFQSVCCGALAGGISASLTTPLDVLDWAVQFPSGCQENIIMWIARSHISQLWSTFSDNGIVNISSNC</sequence>
<evidence type="ECO:0000313" key="12">
    <source>
        <dbReference type="Proteomes" id="UP001152561"/>
    </source>
</evidence>
<proteinExistence type="predicted"/>
<dbReference type="PANTHER" id="PTHR22849:SF163">
    <property type="entry name" value="U-BOX DOMAIN-CONTAINING PROTEIN"/>
    <property type="match status" value="1"/>
</dbReference>
<dbReference type="PROSITE" id="PS51698">
    <property type="entry name" value="U_BOX"/>
    <property type="match status" value="1"/>
</dbReference>
<keyword evidence="4 9" id="KW-0808">Transferase</keyword>
<reference evidence="12" key="1">
    <citation type="journal article" date="2023" name="Proc. Natl. Acad. Sci. U.S.A.">
        <title>Genomic and structural basis for evolution of tropane alkaloid biosynthesis.</title>
        <authorList>
            <person name="Wanga Y.-J."/>
            <person name="Taina T."/>
            <person name="Yua J.-Y."/>
            <person name="Lia J."/>
            <person name="Xua B."/>
            <person name="Chenc J."/>
            <person name="D'Auriad J.C."/>
            <person name="Huanga J.-P."/>
            <person name="Huanga S.-X."/>
        </authorList>
    </citation>
    <scope>NUCLEOTIDE SEQUENCE [LARGE SCALE GENOMIC DNA]</scope>
    <source>
        <strain evidence="12">cv. KIB-2019</strain>
    </source>
</reference>
<dbReference type="AlphaFoldDB" id="A0A9Q1L9P3"/>
<dbReference type="GO" id="GO:0016020">
    <property type="term" value="C:membrane"/>
    <property type="evidence" value="ECO:0007669"/>
    <property type="project" value="UniProtKB-SubCell"/>
</dbReference>
<dbReference type="PROSITE" id="PS50920">
    <property type="entry name" value="SOLCAR"/>
    <property type="match status" value="2"/>
</dbReference>
<dbReference type="InterPro" id="IPR045185">
    <property type="entry name" value="PUB22/23/24-like"/>
</dbReference>
<evidence type="ECO:0000256" key="7">
    <source>
        <dbReference type="ARBA" id="ARBA00023136"/>
    </source>
</evidence>
<dbReference type="InterPro" id="IPR003613">
    <property type="entry name" value="Ubox_domain"/>
</dbReference>
<protein>
    <recommendedName>
        <fullName evidence="9 10">U-box domain-containing protein</fullName>
        <ecNumber evidence="9">2.3.2.27</ecNumber>
    </recommendedName>
    <alternativeName>
        <fullName evidence="9">RING-type E3 ubiquitin transferase PUB</fullName>
    </alternativeName>
</protein>
<dbReference type="OrthoDB" id="10064100at2759"/>
<dbReference type="InterPro" id="IPR023395">
    <property type="entry name" value="MCP_dom_sf"/>
</dbReference>
<keyword evidence="12" id="KW-1185">Reference proteome</keyword>
<dbReference type="PANTHER" id="PTHR22849">
    <property type="entry name" value="WDSAM1 PROTEIN"/>
    <property type="match status" value="1"/>
</dbReference>
<dbReference type="GO" id="GO:0061630">
    <property type="term" value="F:ubiquitin protein ligase activity"/>
    <property type="evidence" value="ECO:0007669"/>
    <property type="project" value="UniProtKB-UniRule"/>
</dbReference>
<dbReference type="SUPFAM" id="SSF48371">
    <property type="entry name" value="ARM repeat"/>
    <property type="match status" value="1"/>
</dbReference>
<dbReference type="SUPFAM" id="SSF57850">
    <property type="entry name" value="RING/U-box"/>
    <property type="match status" value="1"/>
</dbReference>
<dbReference type="Gene3D" id="3.30.40.10">
    <property type="entry name" value="Zinc/RING finger domain, C3HC4 (zinc finger)"/>
    <property type="match status" value="1"/>
</dbReference>
<dbReference type="InterPro" id="IPR013083">
    <property type="entry name" value="Znf_RING/FYVE/PHD"/>
</dbReference>
<dbReference type="Proteomes" id="UP001152561">
    <property type="component" value="Unassembled WGS sequence"/>
</dbReference>
<dbReference type="Gene3D" id="1.50.40.10">
    <property type="entry name" value="Mitochondrial carrier domain"/>
    <property type="match status" value="2"/>
</dbReference>
<dbReference type="EC" id="2.3.2.27" evidence="9"/>
<dbReference type="InterPro" id="IPR016024">
    <property type="entry name" value="ARM-type_fold"/>
</dbReference>
<dbReference type="GO" id="GO:0016567">
    <property type="term" value="P:protein ubiquitination"/>
    <property type="evidence" value="ECO:0007669"/>
    <property type="project" value="UniProtKB-UniRule"/>
</dbReference>
<comment type="pathway">
    <text evidence="3 9">Protein modification; protein ubiquitination.</text>
</comment>
<dbReference type="InterPro" id="IPR018108">
    <property type="entry name" value="MCP_transmembrane"/>
</dbReference>
<keyword evidence="5 8" id="KW-0812">Transmembrane</keyword>
<dbReference type="SUPFAM" id="SSF103506">
    <property type="entry name" value="Mitochondrial carrier"/>
    <property type="match status" value="1"/>
</dbReference>
<evidence type="ECO:0000256" key="9">
    <source>
        <dbReference type="RuleBase" id="RU369093"/>
    </source>
</evidence>
<feature type="repeat" description="Solcar" evidence="8">
    <location>
        <begin position="366"/>
        <end position="458"/>
    </location>
</feature>
<comment type="catalytic activity">
    <reaction evidence="1 9">
        <text>S-ubiquitinyl-[E2 ubiquitin-conjugating enzyme]-L-cysteine + [acceptor protein]-L-lysine = [E2 ubiquitin-conjugating enzyme]-L-cysteine + N(6)-ubiquitinyl-[acceptor protein]-L-lysine.</text>
        <dbReference type="EC" id="2.3.2.27"/>
    </reaction>
</comment>
<evidence type="ECO:0000256" key="5">
    <source>
        <dbReference type="ARBA" id="ARBA00022692"/>
    </source>
</evidence>
<accession>A0A9Q1L9P3</accession>
<dbReference type="Pfam" id="PF00153">
    <property type="entry name" value="Mito_carr"/>
    <property type="match status" value="2"/>
</dbReference>
<dbReference type="InterPro" id="IPR058678">
    <property type="entry name" value="ARM_PUB"/>
</dbReference>
<name>A0A9Q1L9P3_9SOLA</name>
<dbReference type="Pfam" id="PF25598">
    <property type="entry name" value="ARM_PUB"/>
    <property type="match status" value="1"/>
</dbReference>
<evidence type="ECO:0000256" key="4">
    <source>
        <dbReference type="ARBA" id="ARBA00022679"/>
    </source>
</evidence>
<evidence type="ECO:0000256" key="8">
    <source>
        <dbReference type="PROSITE-ProRule" id="PRU00282"/>
    </source>
</evidence>
<feature type="repeat" description="Solcar" evidence="8">
    <location>
        <begin position="466"/>
        <end position="543"/>
    </location>
</feature>
<feature type="domain" description="U-box" evidence="10">
    <location>
        <begin position="12"/>
        <end position="86"/>
    </location>
</feature>
<comment type="subcellular location">
    <subcellularLocation>
        <location evidence="2">Membrane</location>
        <topology evidence="2">Multi-pass membrane protein</topology>
    </subcellularLocation>
</comment>
<evidence type="ECO:0000256" key="3">
    <source>
        <dbReference type="ARBA" id="ARBA00004906"/>
    </source>
</evidence>
<dbReference type="SMART" id="SM00504">
    <property type="entry name" value="Ubox"/>
    <property type="match status" value="1"/>
</dbReference>
<evidence type="ECO:0000256" key="1">
    <source>
        <dbReference type="ARBA" id="ARBA00000900"/>
    </source>
</evidence>
<evidence type="ECO:0000256" key="2">
    <source>
        <dbReference type="ARBA" id="ARBA00004141"/>
    </source>
</evidence>
<dbReference type="Pfam" id="PF04564">
    <property type="entry name" value="U-box"/>
    <property type="match status" value="1"/>
</dbReference>
<dbReference type="InterPro" id="IPR045210">
    <property type="entry name" value="RING-Ubox_PUB"/>
</dbReference>
<keyword evidence="7 8" id="KW-0472">Membrane</keyword>
<dbReference type="CDD" id="cd16664">
    <property type="entry name" value="RING-Ubox_PUB"/>
    <property type="match status" value="1"/>
</dbReference>
<dbReference type="Gene3D" id="1.25.10.10">
    <property type="entry name" value="Leucine-rich Repeat Variant"/>
    <property type="match status" value="1"/>
</dbReference>
<evidence type="ECO:0000313" key="11">
    <source>
        <dbReference type="EMBL" id="KAJ8531245.1"/>
    </source>
</evidence>
<evidence type="ECO:0000256" key="6">
    <source>
        <dbReference type="ARBA" id="ARBA00022786"/>
    </source>
</evidence>
<evidence type="ECO:0000259" key="10">
    <source>
        <dbReference type="PROSITE" id="PS51698"/>
    </source>
</evidence>